<evidence type="ECO:0000259" key="2">
    <source>
        <dbReference type="Pfam" id="PF20516"/>
    </source>
</evidence>
<dbReference type="Proteomes" id="UP000288429">
    <property type="component" value="Unassembled WGS sequence"/>
</dbReference>
<name>A0A428RW72_9HYPO</name>
<organism evidence="3 4">
    <name type="scientific">Fusarium ambrosium</name>
    <dbReference type="NCBI Taxonomy" id="131363"/>
    <lineage>
        <taxon>Eukaryota</taxon>
        <taxon>Fungi</taxon>
        <taxon>Dikarya</taxon>
        <taxon>Ascomycota</taxon>
        <taxon>Pezizomycotina</taxon>
        <taxon>Sordariomycetes</taxon>
        <taxon>Hypocreomycetidae</taxon>
        <taxon>Hypocreales</taxon>
        <taxon>Nectriaceae</taxon>
        <taxon>Fusarium</taxon>
        <taxon>Fusarium solani species complex</taxon>
    </lineage>
</organism>
<dbReference type="EMBL" id="NIZV01000735">
    <property type="protein sequence ID" value="RSL81770.1"/>
    <property type="molecule type" value="Genomic_DNA"/>
</dbReference>
<dbReference type="AlphaFoldDB" id="A0A428RW72"/>
<feature type="compositionally biased region" description="Polar residues" evidence="1">
    <location>
        <begin position="161"/>
        <end position="173"/>
    </location>
</feature>
<feature type="compositionally biased region" description="Low complexity" evidence="1">
    <location>
        <begin position="137"/>
        <end position="160"/>
    </location>
</feature>
<evidence type="ECO:0000313" key="3">
    <source>
        <dbReference type="EMBL" id="RSL81770.1"/>
    </source>
</evidence>
<proteinExistence type="predicted"/>
<dbReference type="Pfam" id="PF20516">
    <property type="entry name" value="PDDEXK_12"/>
    <property type="match status" value="1"/>
</dbReference>
<gene>
    <name evidence="3" type="ORF">CDV31_017002</name>
</gene>
<reference evidence="3 4" key="1">
    <citation type="submission" date="2017-06" db="EMBL/GenBank/DDBJ databases">
        <title>Cmopartive genomic analysis of Ambrosia Fusariam Clade fungi.</title>
        <authorList>
            <person name="Stajich J.E."/>
            <person name="Carrillo J."/>
            <person name="Kijimoto T."/>
            <person name="Eskalen A."/>
            <person name="O'Donnell K."/>
            <person name="Kasson M."/>
        </authorList>
    </citation>
    <scope>NUCLEOTIDE SEQUENCE [LARGE SCALE GENOMIC DNA]</scope>
    <source>
        <strain evidence="3 4">NRRL 20438</strain>
    </source>
</reference>
<keyword evidence="4" id="KW-1185">Reference proteome</keyword>
<protein>
    <recommendedName>
        <fullName evidence="2">PD-(D/E)XK nuclease-like domain-containing protein</fullName>
    </recommendedName>
</protein>
<evidence type="ECO:0000313" key="4">
    <source>
        <dbReference type="Proteomes" id="UP000288429"/>
    </source>
</evidence>
<feature type="region of interest" description="Disordered" evidence="1">
    <location>
        <begin position="50"/>
        <end position="173"/>
    </location>
</feature>
<evidence type="ECO:0000256" key="1">
    <source>
        <dbReference type="SAM" id="MobiDB-lite"/>
    </source>
</evidence>
<sequence>MPHVPAASESALPCIEAWLSGLLPADNCDEAPIVCSAKPDREALFRRDIVMSSQPRSPRKRARSQLYPSDTRREATGFGSQRPEDEEDEVEQETPKSSRQIAHHSRPRQGFTAFGAPSLTSRDGSPQPRKGREALGSEPPSLSPTRSESSSVLSRTTTTSKASSQRSPVKSTSDLHLAAKPFKYNDEAVLPPILEALKDVRDNISIIPAVIQDDINQALGSNQTVRPWMIDQHDRTERDEALRDLAEIRLIVRESRYCLRMGASEAAWNDGVTSRVLFLALGRVEGVRHHNITTARPQQCLVPKDLSGDHFDGKLVDYSINLITQNGDDEDEMGQGDAEMENAIGNLLSHVPTKRKTINQTCYGPVRFDPCGVSIETKATESSDGRVQLSVWIAAWMEQMRYLRAVASNPSHRRWEELEDFRQPIQLQMPSIIAAGSIWTLYLATDTASKIVFSRLFIVGETNSVLGIYALVKSLQILASWMGGPFRRFIREEILRLPA</sequence>
<accession>A0A428RW72</accession>
<dbReference type="InterPro" id="IPR046797">
    <property type="entry name" value="PDDEXK_12"/>
</dbReference>
<comment type="caution">
    <text evidence="3">The sequence shown here is derived from an EMBL/GenBank/DDBJ whole genome shotgun (WGS) entry which is preliminary data.</text>
</comment>
<feature type="domain" description="PD-(D/E)XK nuclease-like" evidence="2">
    <location>
        <begin position="227"/>
        <end position="486"/>
    </location>
</feature>